<feature type="transmembrane region" description="Helical" evidence="1">
    <location>
        <begin position="6"/>
        <end position="34"/>
    </location>
</feature>
<protein>
    <submittedName>
        <fullName evidence="2">Uncharacterized protein</fullName>
    </submittedName>
</protein>
<proteinExistence type="predicted"/>
<reference evidence="2 3" key="1">
    <citation type="journal article" date="2016" name="Nat. Commun.">
        <title>Thousands of microbial genomes shed light on interconnected biogeochemical processes in an aquifer system.</title>
        <authorList>
            <person name="Anantharaman K."/>
            <person name="Brown C.T."/>
            <person name="Hug L.A."/>
            <person name="Sharon I."/>
            <person name="Castelle C.J."/>
            <person name="Probst A.J."/>
            <person name="Thomas B.C."/>
            <person name="Singh A."/>
            <person name="Wilkins M.J."/>
            <person name="Karaoz U."/>
            <person name="Brodie E.L."/>
            <person name="Williams K.H."/>
            <person name="Hubbard S.S."/>
            <person name="Banfield J.F."/>
        </authorList>
    </citation>
    <scope>NUCLEOTIDE SEQUENCE [LARGE SCALE GENOMIC DNA]</scope>
</reference>
<sequence length="68" mass="6931">MGDAASLVLIADGAFFLALAASAVFGAIFGYVWFCGERRTVALAGISIYAIGCILILLFALSTTGIGV</sequence>
<evidence type="ECO:0000256" key="1">
    <source>
        <dbReference type="SAM" id="Phobius"/>
    </source>
</evidence>
<keyword evidence="1" id="KW-1133">Transmembrane helix</keyword>
<dbReference type="EMBL" id="MFLN01000009">
    <property type="protein sequence ID" value="OGG67441.1"/>
    <property type="molecule type" value="Genomic_DNA"/>
</dbReference>
<organism evidence="2 3">
    <name type="scientific">Candidatus Kaiserbacteria bacterium RIFCSPHIGHO2_02_FULL_59_21</name>
    <dbReference type="NCBI Taxonomy" id="1798500"/>
    <lineage>
        <taxon>Bacteria</taxon>
        <taxon>Candidatus Kaiseribacteriota</taxon>
    </lineage>
</organism>
<feature type="transmembrane region" description="Helical" evidence="1">
    <location>
        <begin position="41"/>
        <end position="61"/>
    </location>
</feature>
<name>A0A1F6E195_9BACT</name>
<gene>
    <name evidence="2" type="ORF">A3C21_01355</name>
</gene>
<accession>A0A1F6E195</accession>
<keyword evidence="1" id="KW-0812">Transmembrane</keyword>
<comment type="caution">
    <text evidence="2">The sequence shown here is derived from an EMBL/GenBank/DDBJ whole genome shotgun (WGS) entry which is preliminary data.</text>
</comment>
<dbReference type="Proteomes" id="UP000178572">
    <property type="component" value="Unassembled WGS sequence"/>
</dbReference>
<evidence type="ECO:0000313" key="3">
    <source>
        <dbReference type="Proteomes" id="UP000178572"/>
    </source>
</evidence>
<evidence type="ECO:0000313" key="2">
    <source>
        <dbReference type="EMBL" id="OGG67441.1"/>
    </source>
</evidence>
<keyword evidence="1" id="KW-0472">Membrane</keyword>
<dbReference type="AlphaFoldDB" id="A0A1F6E195"/>